<dbReference type="InterPro" id="IPR036259">
    <property type="entry name" value="MFS_trans_sf"/>
</dbReference>
<feature type="transmembrane region" description="Helical" evidence="7">
    <location>
        <begin position="297"/>
        <end position="313"/>
    </location>
</feature>
<reference evidence="9 10" key="1">
    <citation type="submission" date="2015-08" db="EMBL/GenBank/DDBJ databases">
        <title>Investigation of the bacterial diversity of lava forest soil.</title>
        <authorList>
            <person name="Lee J.S."/>
        </authorList>
    </citation>
    <scope>NUCLEOTIDE SEQUENCE [LARGE SCALE GENOMIC DNA]</scope>
    <source>
        <strain evidence="9 10">GJW-30</strain>
    </source>
</reference>
<dbReference type="InterPro" id="IPR050171">
    <property type="entry name" value="MFS_Transporters"/>
</dbReference>
<feature type="transmembrane region" description="Helical" evidence="7">
    <location>
        <begin position="44"/>
        <end position="66"/>
    </location>
</feature>
<dbReference type="AlphaFoldDB" id="A0A0S3PSM8"/>
<evidence type="ECO:0000256" key="5">
    <source>
        <dbReference type="ARBA" id="ARBA00022989"/>
    </source>
</evidence>
<feature type="transmembrane region" description="Helical" evidence="7">
    <location>
        <begin position="384"/>
        <end position="403"/>
    </location>
</feature>
<dbReference type="PANTHER" id="PTHR23517:SF2">
    <property type="entry name" value="MULTIDRUG RESISTANCE PROTEIN MDTH"/>
    <property type="match status" value="1"/>
</dbReference>
<feature type="transmembrane region" description="Helical" evidence="7">
    <location>
        <begin position="263"/>
        <end position="285"/>
    </location>
</feature>
<keyword evidence="5 7" id="KW-1133">Transmembrane helix</keyword>
<dbReference type="InterPro" id="IPR020846">
    <property type="entry name" value="MFS_dom"/>
</dbReference>
<feature type="transmembrane region" description="Helical" evidence="7">
    <location>
        <begin position="131"/>
        <end position="153"/>
    </location>
</feature>
<evidence type="ECO:0000256" key="6">
    <source>
        <dbReference type="ARBA" id="ARBA00023136"/>
    </source>
</evidence>
<keyword evidence="3" id="KW-1003">Cell membrane</keyword>
<accession>A0A0S3PSM8</accession>
<keyword evidence="2" id="KW-0813">Transport</keyword>
<dbReference type="PROSITE" id="PS50850">
    <property type="entry name" value="MFS"/>
    <property type="match status" value="1"/>
</dbReference>
<evidence type="ECO:0000259" key="8">
    <source>
        <dbReference type="PROSITE" id="PS50850"/>
    </source>
</evidence>
<keyword evidence="4 7" id="KW-0812">Transmembrane</keyword>
<dbReference type="Pfam" id="PF07690">
    <property type="entry name" value="MFS_1"/>
    <property type="match status" value="2"/>
</dbReference>
<evidence type="ECO:0000256" key="1">
    <source>
        <dbReference type="ARBA" id="ARBA00004651"/>
    </source>
</evidence>
<proteinExistence type="predicted"/>
<name>A0A0S3PSM8_9BRAD</name>
<dbReference type="Gene3D" id="1.20.1250.20">
    <property type="entry name" value="MFS general substrate transporter like domains"/>
    <property type="match status" value="2"/>
</dbReference>
<organism evidence="9 10">
    <name type="scientific">Variibacter gotjawalensis</name>
    <dbReference type="NCBI Taxonomy" id="1333996"/>
    <lineage>
        <taxon>Bacteria</taxon>
        <taxon>Pseudomonadati</taxon>
        <taxon>Pseudomonadota</taxon>
        <taxon>Alphaproteobacteria</taxon>
        <taxon>Hyphomicrobiales</taxon>
        <taxon>Nitrobacteraceae</taxon>
        <taxon>Variibacter</taxon>
    </lineage>
</organism>
<dbReference type="SUPFAM" id="SSF103473">
    <property type="entry name" value="MFS general substrate transporter"/>
    <property type="match status" value="1"/>
</dbReference>
<protein>
    <submittedName>
        <fullName evidence="9">Major Facilitator Superfamily protein</fullName>
    </submittedName>
</protein>
<keyword evidence="6 7" id="KW-0472">Membrane</keyword>
<evidence type="ECO:0000256" key="7">
    <source>
        <dbReference type="SAM" id="Phobius"/>
    </source>
</evidence>
<feature type="transmembrane region" description="Helical" evidence="7">
    <location>
        <begin position="9"/>
        <end position="32"/>
    </location>
</feature>
<keyword evidence="10" id="KW-1185">Reference proteome</keyword>
<feature type="transmembrane region" description="Helical" evidence="7">
    <location>
        <begin position="159"/>
        <end position="179"/>
    </location>
</feature>
<evidence type="ECO:0000256" key="2">
    <source>
        <dbReference type="ARBA" id="ARBA00022448"/>
    </source>
</evidence>
<dbReference type="Proteomes" id="UP000236884">
    <property type="component" value="Chromosome"/>
</dbReference>
<sequence length="411" mass="44099">MNRDRLHFLYLNIGHFLDHMFTLIFATVAALALVKEWNLSYGQLLAYATPGFFAFGLFSYPAGWLADKWSRDGMMAVFFVGIGIASIATGFAQTPLQIGIGLFVVGVLAAIYHPVGLAMVTAKWKNTGMRLAVNGVWGNLGVASAALLTGYLIDNAGWRSAFFIPGAISIVIGIFYTVSRWQDIVADRKPAAAPVAGPPMSADLKALLLRISIIVFCTTAVSSIIFQATTFSLPKIFDERLRGVAASFSAWLESLGFPGNADIATMIGAFAFVVFAVASMAQLVVGKFLDVVGPRPVFMVVATMQLIFFFLMPGLKDGLAFAAALGFMLGAFGQIPINDYMIGKVASGEARARVYGVRYVVSFTSLAAALPLIAFVYENWGFDVLFRILSAAALVILLAVSLLPRKLPVAA</sequence>
<dbReference type="RefSeq" id="WP_096353472.1">
    <property type="nucleotide sequence ID" value="NZ_AP014946.1"/>
</dbReference>
<feature type="transmembrane region" description="Helical" evidence="7">
    <location>
        <begin position="98"/>
        <end position="119"/>
    </location>
</feature>
<feature type="transmembrane region" description="Helical" evidence="7">
    <location>
        <begin position="357"/>
        <end position="378"/>
    </location>
</feature>
<evidence type="ECO:0000256" key="3">
    <source>
        <dbReference type="ARBA" id="ARBA00022475"/>
    </source>
</evidence>
<dbReference type="GO" id="GO:0005886">
    <property type="term" value="C:plasma membrane"/>
    <property type="evidence" value="ECO:0007669"/>
    <property type="project" value="UniProtKB-SubCell"/>
</dbReference>
<gene>
    <name evidence="9" type="ORF">GJW-30_1_01411</name>
</gene>
<comment type="subcellular location">
    <subcellularLocation>
        <location evidence="1">Cell membrane</location>
        <topology evidence="1">Multi-pass membrane protein</topology>
    </subcellularLocation>
</comment>
<feature type="transmembrane region" description="Helical" evidence="7">
    <location>
        <begin position="207"/>
        <end position="228"/>
    </location>
</feature>
<feature type="domain" description="Major facilitator superfamily (MFS) profile" evidence="8">
    <location>
        <begin position="7"/>
        <end position="408"/>
    </location>
</feature>
<dbReference type="OrthoDB" id="8524807at2"/>
<feature type="transmembrane region" description="Helical" evidence="7">
    <location>
        <begin position="319"/>
        <end position="337"/>
    </location>
</feature>
<dbReference type="KEGG" id="vgo:GJW-30_1_01411"/>
<feature type="transmembrane region" description="Helical" evidence="7">
    <location>
        <begin position="73"/>
        <end position="92"/>
    </location>
</feature>
<evidence type="ECO:0000313" key="9">
    <source>
        <dbReference type="EMBL" id="BAT58883.1"/>
    </source>
</evidence>
<dbReference type="EMBL" id="AP014946">
    <property type="protein sequence ID" value="BAT58883.1"/>
    <property type="molecule type" value="Genomic_DNA"/>
</dbReference>
<dbReference type="InterPro" id="IPR011701">
    <property type="entry name" value="MFS"/>
</dbReference>
<dbReference type="PANTHER" id="PTHR23517">
    <property type="entry name" value="RESISTANCE PROTEIN MDTM, PUTATIVE-RELATED-RELATED"/>
    <property type="match status" value="1"/>
</dbReference>
<dbReference type="GO" id="GO:0022857">
    <property type="term" value="F:transmembrane transporter activity"/>
    <property type="evidence" value="ECO:0007669"/>
    <property type="project" value="InterPro"/>
</dbReference>
<evidence type="ECO:0000256" key="4">
    <source>
        <dbReference type="ARBA" id="ARBA00022692"/>
    </source>
</evidence>
<evidence type="ECO:0000313" key="10">
    <source>
        <dbReference type="Proteomes" id="UP000236884"/>
    </source>
</evidence>